<proteinExistence type="predicted"/>
<evidence type="ECO:0000313" key="2">
    <source>
        <dbReference type="Proteomes" id="UP000449193"/>
    </source>
</evidence>
<gene>
    <name evidence="1" type="ORF">GMD52_16515</name>
</gene>
<dbReference type="AlphaFoldDB" id="A0A844L2E4"/>
<name>A0A844L2E4_9FIRM</name>
<dbReference type="Proteomes" id="UP000449193">
    <property type="component" value="Unassembled WGS sequence"/>
</dbReference>
<dbReference type="EMBL" id="WMZR01000036">
    <property type="protein sequence ID" value="MTS53121.1"/>
    <property type="molecule type" value="Genomic_DNA"/>
</dbReference>
<reference evidence="1 2" key="1">
    <citation type="journal article" date="2019" name="Nat. Med.">
        <title>A library of human gut bacterial isolates paired with longitudinal multiomics data enables mechanistic microbiome research.</title>
        <authorList>
            <person name="Poyet M."/>
            <person name="Groussin M."/>
            <person name="Gibbons S.M."/>
            <person name="Avila-Pacheco J."/>
            <person name="Jiang X."/>
            <person name="Kearney S.M."/>
            <person name="Perrotta A.R."/>
            <person name="Berdy B."/>
            <person name="Zhao S."/>
            <person name="Lieberman T.D."/>
            <person name="Swanson P.K."/>
            <person name="Smith M."/>
            <person name="Roesemann S."/>
            <person name="Alexander J.E."/>
            <person name="Rich S.A."/>
            <person name="Livny J."/>
            <person name="Vlamakis H."/>
            <person name="Clish C."/>
            <person name="Bullock K."/>
            <person name="Deik A."/>
            <person name="Scott J."/>
            <person name="Pierce K.A."/>
            <person name="Xavier R.J."/>
            <person name="Alm E.J."/>
        </authorList>
    </citation>
    <scope>NUCLEOTIDE SEQUENCE [LARGE SCALE GENOMIC DNA]</scope>
    <source>
        <strain evidence="1 2">BIOML-A7</strain>
    </source>
</reference>
<protein>
    <submittedName>
        <fullName evidence="1">Uncharacterized protein</fullName>
    </submittedName>
</protein>
<sequence length="103" mass="12142">MVLTFLGPFCSLFHLTNTVVELIKLLYLVDVQDKFPEVNIVEAYFLVLEGKYIIQFMGEKFLKTEIPLDLYKNVENNFAERLAAEEENQFMIDVKWANEFLKK</sequence>
<comment type="caution">
    <text evidence="1">The sequence shown here is derived from an EMBL/GenBank/DDBJ whole genome shotgun (WGS) entry which is preliminary data.</text>
</comment>
<evidence type="ECO:0000313" key="1">
    <source>
        <dbReference type="EMBL" id="MTS53121.1"/>
    </source>
</evidence>
<organism evidence="1 2">
    <name type="scientific">Ruthenibacterium lactatiformans</name>
    <dbReference type="NCBI Taxonomy" id="1550024"/>
    <lineage>
        <taxon>Bacteria</taxon>
        <taxon>Bacillati</taxon>
        <taxon>Bacillota</taxon>
        <taxon>Clostridia</taxon>
        <taxon>Eubacteriales</taxon>
        <taxon>Oscillospiraceae</taxon>
        <taxon>Ruthenibacterium</taxon>
    </lineage>
</organism>
<accession>A0A844L2E4</accession>